<feature type="domain" description="Mur ligase central" evidence="16">
    <location>
        <begin position="111"/>
        <end position="310"/>
    </location>
</feature>
<evidence type="ECO:0000256" key="5">
    <source>
        <dbReference type="ARBA" id="ARBA00022618"/>
    </source>
</evidence>
<comment type="similarity">
    <text evidence="2 12">Belongs to the MurCDEF family. MurE subfamily.</text>
</comment>
<dbReference type="PANTHER" id="PTHR23135">
    <property type="entry name" value="MUR LIGASE FAMILY MEMBER"/>
    <property type="match status" value="1"/>
</dbReference>
<feature type="binding site" evidence="12">
    <location>
        <begin position="158"/>
        <end position="159"/>
    </location>
    <ligand>
        <name>UDP-N-acetyl-alpha-D-muramoyl-L-alanyl-D-glutamate</name>
        <dbReference type="ChEBI" id="CHEBI:83900"/>
    </ligand>
</feature>
<evidence type="ECO:0000256" key="13">
    <source>
        <dbReference type="RuleBase" id="RU004135"/>
    </source>
</evidence>
<keyword evidence="3 12" id="KW-0963">Cytoplasm</keyword>
<dbReference type="HAMAP" id="MF_00208">
    <property type="entry name" value="MurE"/>
    <property type="match status" value="1"/>
</dbReference>
<dbReference type="Pfam" id="PF08245">
    <property type="entry name" value="Mur_ligase_M"/>
    <property type="match status" value="1"/>
</dbReference>
<comment type="subcellular location">
    <subcellularLocation>
        <location evidence="12 13">Cytoplasm</location>
    </subcellularLocation>
</comment>
<feature type="short sequence motif" description="Meso-diaminopimelate recognition motif" evidence="12">
    <location>
        <begin position="406"/>
        <end position="409"/>
    </location>
</feature>
<dbReference type="EC" id="6.3.2.13" evidence="12"/>
<dbReference type="EMBL" id="JBHSEC010000002">
    <property type="protein sequence ID" value="MFC4409330.1"/>
    <property type="molecule type" value="Genomic_DNA"/>
</dbReference>
<dbReference type="Gene3D" id="3.90.190.20">
    <property type="entry name" value="Mur ligase, C-terminal domain"/>
    <property type="match status" value="1"/>
</dbReference>
<dbReference type="Gene3D" id="3.40.1390.10">
    <property type="entry name" value="MurE/MurF, N-terminal domain"/>
    <property type="match status" value="1"/>
</dbReference>
<dbReference type="Pfam" id="PF01225">
    <property type="entry name" value="Mur_ligase"/>
    <property type="match status" value="1"/>
</dbReference>
<dbReference type="InterPro" id="IPR005761">
    <property type="entry name" value="UDP-N-AcMur-Glu-dNH2Pim_ligase"/>
</dbReference>
<keyword evidence="12" id="KW-0460">Magnesium</keyword>
<dbReference type="InterPro" id="IPR018109">
    <property type="entry name" value="Folylpolyglutamate_synth_CS"/>
</dbReference>
<keyword evidence="9 12" id="KW-0573">Peptidoglycan synthesis</keyword>
<feature type="binding site" evidence="12">
    <location>
        <position position="185"/>
    </location>
    <ligand>
        <name>UDP-N-acetyl-alpha-D-muramoyl-L-alanyl-D-glutamate</name>
        <dbReference type="ChEBI" id="CHEBI:83900"/>
    </ligand>
</feature>
<feature type="binding site" evidence="12">
    <location>
        <position position="31"/>
    </location>
    <ligand>
        <name>UDP-N-acetyl-alpha-D-muramoyl-L-alanyl-D-glutamate</name>
        <dbReference type="ChEBI" id="CHEBI:83900"/>
    </ligand>
</feature>
<name>A0ABV8X2X1_9LACT</name>
<dbReference type="InterPro" id="IPR013221">
    <property type="entry name" value="Mur_ligase_cen"/>
</dbReference>
<keyword evidence="8 12" id="KW-0133">Cell shape</keyword>
<evidence type="ECO:0000313" key="17">
    <source>
        <dbReference type="EMBL" id="MFC4409330.1"/>
    </source>
</evidence>
<evidence type="ECO:0000259" key="16">
    <source>
        <dbReference type="Pfam" id="PF08245"/>
    </source>
</evidence>
<dbReference type="InterPro" id="IPR036565">
    <property type="entry name" value="Mur-like_cat_sf"/>
</dbReference>
<accession>A0ABV8X2X1</accession>
<evidence type="ECO:0000313" key="18">
    <source>
        <dbReference type="Proteomes" id="UP001595817"/>
    </source>
</evidence>
<feature type="binding site" evidence="12">
    <location>
        <begin position="406"/>
        <end position="409"/>
    </location>
    <ligand>
        <name>meso-2,6-diaminopimelate</name>
        <dbReference type="ChEBI" id="CHEBI:57791"/>
    </ligand>
</feature>
<dbReference type="NCBIfam" id="TIGR01085">
    <property type="entry name" value="murE"/>
    <property type="match status" value="1"/>
</dbReference>
<dbReference type="NCBIfam" id="NF001126">
    <property type="entry name" value="PRK00139.1-4"/>
    <property type="match status" value="1"/>
</dbReference>
<comment type="PTM">
    <text evidence="12">Carboxylation is probably crucial for Mg(2+) binding and, consequently, for the gamma-phosphate positioning of ATP.</text>
</comment>
<comment type="caution">
    <text evidence="12">Lacks conserved residue(s) required for the propagation of feature annotation.</text>
</comment>
<proteinExistence type="inferred from homology"/>
<dbReference type="InterPro" id="IPR004101">
    <property type="entry name" value="Mur_ligase_C"/>
</dbReference>
<evidence type="ECO:0000259" key="14">
    <source>
        <dbReference type="Pfam" id="PF01225"/>
    </source>
</evidence>
<feature type="domain" description="Mur ligase N-terminal catalytic" evidence="14">
    <location>
        <begin position="24"/>
        <end position="96"/>
    </location>
</feature>
<dbReference type="Pfam" id="PF02875">
    <property type="entry name" value="Mur_ligase_C"/>
    <property type="match status" value="1"/>
</dbReference>
<feature type="binding site" evidence="12">
    <location>
        <position position="462"/>
    </location>
    <ligand>
        <name>meso-2,6-diaminopimelate</name>
        <dbReference type="ChEBI" id="CHEBI:57791"/>
    </ligand>
</feature>
<feature type="modified residue" description="N6-carboxylysine" evidence="12">
    <location>
        <position position="225"/>
    </location>
</feature>
<evidence type="ECO:0000256" key="1">
    <source>
        <dbReference type="ARBA" id="ARBA00004752"/>
    </source>
</evidence>
<feature type="binding site" evidence="12">
    <location>
        <position position="191"/>
    </location>
    <ligand>
        <name>UDP-N-acetyl-alpha-D-muramoyl-L-alanyl-D-glutamate</name>
        <dbReference type="ChEBI" id="CHEBI:83900"/>
    </ligand>
</feature>
<feature type="binding site" evidence="12">
    <location>
        <position position="382"/>
    </location>
    <ligand>
        <name>meso-2,6-diaminopimelate</name>
        <dbReference type="ChEBI" id="CHEBI:57791"/>
    </ligand>
</feature>
<evidence type="ECO:0000256" key="9">
    <source>
        <dbReference type="ARBA" id="ARBA00022984"/>
    </source>
</evidence>
<comment type="caution">
    <text evidence="17">The sequence shown here is derived from an EMBL/GenBank/DDBJ whole genome shotgun (WGS) entry which is preliminary data.</text>
</comment>
<keyword evidence="18" id="KW-1185">Reference proteome</keyword>
<reference evidence="18" key="1">
    <citation type="journal article" date="2019" name="Int. J. Syst. Evol. Microbiol.">
        <title>The Global Catalogue of Microorganisms (GCM) 10K type strain sequencing project: providing services to taxonomists for standard genome sequencing and annotation.</title>
        <authorList>
            <consortium name="The Broad Institute Genomics Platform"/>
            <consortium name="The Broad Institute Genome Sequencing Center for Infectious Disease"/>
            <person name="Wu L."/>
            <person name="Ma J."/>
        </authorList>
    </citation>
    <scope>NUCLEOTIDE SEQUENCE [LARGE SCALE GENOMIC DNA]</scope>
    <source>
        <strain evidence="18">CCUG 59778</strain>
    </source>
</reference>
<evidence type="ECO:0000256" key="4">
    <source>
        <dbReference type="ARBA" id="ARBA00022598"/>
    </source>
</evidence>
<evidence type="ECO:0000256" key="11">
    <source>
        <dbReference type="ARBA" id="ARBA00023316"/>
    </source>
</evidence>
<comment type="catalytic activity">
    <reaction evidence="12">
        <text>UDP-N-acetyl-alpha-D-muramoyl-L-alanyl-D-glutamate + meso-2,6-diaminopimelate + ATP = UDP-N-acetyl-alpha-D-muramoyl-L-alanyl-gamma-D-glutamyl-meso-2,6-diaminopimelate + ADP + phosphate + H(+)</text>
        <dbReference type="Rhea" id="RHEA:23676"/>
        <dbReference type="ChEBI" id="CHEBI:15378"/>
        <dbReference type="ChEBI" id="CHEBI:30616"/>
        <dbReference type="ChEBI" id="CHEBI:43474"/>
        <dbReference type="ChEBI" id="CHEBI:57791"/>
        <dbReference type="ChEBI" id="CHEBI:83900"/>
        <dbReference type="ChEBI" id="CHEBI:83905"/>
        <dbReference type="ChEBI" id="CHEBI:456216"/>
        <dbReference type="EC" id="6.3.2.13"/>
    </reaction>
</comment>
<comment type="pathway">
    <text evidence="1 12 13">Cell wall biogenesis; peptidoglycan biosynthesis.</text>
</comment>
<evidence type="ECO:0000256" key="10">
    <source>
        <dbReference type="ARBA" id="ARBA00023306"/>
    </source>
</evidence>
<evidence type="ECO:0000256" key="12">
    <source>
        <dbReference type="HAMAP-Rule" id="MF_00208"/>
    </source>
</evidence>
<keyword evidence="7 12" id="KW-0067">ATP-binding</keyword>
<dbReference type="Gene3D" id="3.40.1190.10">
    <property type="entry name" value="Mur-like, catalytic domain"/>
    <property type="match status" value="1"/>
</dbReference>
<keyword evidence="10 12" id="KW-0131">Cell cycle</keyword>
<dbReference type="PROSITE" id="PS01011">
    <property type="entry name" value="FOLYLPOLYGLU_SYNT_1"/>
    <property type="match status" value="1"/>
</dbReference>
<dbReference type="InterPro" id="IPR035911">
    <property type="entry name" value="MurE/MurF_N"/>
</dbReference>
<gene>
    <name evidence="12" type="primary">murE</name>
    <name evidence="17" type="ORF">ACFOZY_02645</name>
</gene>
<dbReference type="InterPro" id="IPR000713">
    <property type="entry name" value="Mur_ligase_N"/>
</dbReference>
<sequence length="495" mass="54726">MLALTELLKDWPCLVKGGSVRVEVKGITERSDEVQPGYMFVAREGKKSDGLGFIDEAIERGAVCIVTDRMTDLKQKDQVAYVFVADCLQFLSHACARFEGNPSEDLTVIAVTGTNGKTTVTHFIDQLLRSMGVKSAVIGTLGLVIDGINHNLPLPAMTTLPPVYLHRTLRYCRDLGITHIVMEASSLGLSQLRLDHCKIDLGLFLNLGNDHYAEHGSRLKYKKAKERLAHLASEVIVNGDDDFCASIIRKTDKPVMSFGQNLENDYTIELLKSDQSLTEMIVQHEGFSTFFELPVSGVHNALNAVAAISALEHLGFGLQEISKHIKVLKLPEGRLQEIRGANGVHVYIDYAHTPDALQAVLKSLALICRGRILTVFGCGGDRDPGKRPEMGEIAAFYSSIVWITSDNPRSEDPQSIIHDILSGIGEDTTRYLIEPDREKAIKQALSEARRGDFVLIAGKGHEKTQTFAKETIHFSDYEIAAKCFEEMDEEKTVSE</sequence>
<evidence type="ECO:0000256" key="6">
    <source>
        <dbReference type="ARBA" id="ARBA00022741"/>
    </source>
</evidence>
<dbReference type="SUPFAM" id="SSF63418">
    <property type="entry name" value="MurE/MurF N-terminal domain"/>
    <property type="match status" value="1"/>
</dbReference>
<dbReference type="SUPFAM" id="SSF53623">
    <property type="entry name" value="MurD-like peptide ligases, catalytic domain"/>
    <property type="match status" value="1"/>
</dbReference>
<feature type="binding site" evidence="12">
    <location>
        <position position="458"/>
    </location>
    <ligand>
        <name>meso-2,6-diaminopimelate</name>
        <dbReference type="ChEBI" id="CHEBI:57791"/>
    </ligand>
</feature>
<feature type="binding site" evidence="12">
    <location>
        <position position="193"/>
    </location>
    <ligand>
        <name>UDP-N-acetyl-alpha-D-muramoyl-L-alanyl-D-glutamate</name>
        <dbReference type="ChEBI" id="CHEBI:83900"/>
    </ligand>
</feature>
<organism evidence="17 18">
    <name type="scientific">Chungangia koreensis</name>
    <dbReference type="NCBI Taxonomy" id="752657"/>
    <lineage>
        <taxon>Bacteria</taxon>
        <taxon>Bacillati</taxon>
        <taxon>Bacillota</taxon>
        <taxon>Bacilli</taxon>
        <taxon>Lactobacillales</taxon>
        <taxon>Chungangia</taxon>
    </lineage>
</organism>
<dbReference type="PANTHER" id="PTHR23135:SF4">
    <property type="entry name" value="UDP-N-ACETYLMURAMOYL-L-ALANYL-D-GLUTAMATE--2,6-DIAMINOPIMELATE LIGASE MURE HOMOLOG, CHLOROPLASTIC"/>
    <property type="match status" value="1"/>
</dbReference>
<comment type="function">
    <text evidence="12">Catalyzes the addition of meso-diaminopimelic acid to the nucleotide precursor UDP-N-acetylmuramoyl-L-alanyl-D-glutamate (UMAG) in the biosynthesis of bacterial cell-wall peptidoglycan.</text>
</comment>
<evidence type="ECO:0000256" key="3">
    <source>
        <dbReference type="ARBA" id="ARBA00022490"/>
    </source>
</evidence>
<keyword evidence="6 12" id="KW-0547">Nucleotide-binding</keyword>
<comment type="cofactor">
    <cofactor evidence="12">
        <name>Mg(2+)</name>
        <dbReference type="ChEBI" id="CHEBI:18420"/>
    </cofactor>
</comment>
<dbReference type="SUPFAM" id="SSF53244">
    <property type="entry name" value="MurD-like peptide ligases, peptide-binding domain"/>
    <property type="match status" value="1"/>
</dbReference>
<evidence type="ECO:0000256" key="8">
    <source>
        <dbReference type="ARBA" id="ARBA00022960"/>
    </source>
</evidence>
<keyword evidence="5 12" id="KW-0132">Cell division</keyword>
<dbReference type="InterPro" id="IPR036615">
    <property type="entry name" value="Mur_ligase_C_dom_sf"/>
</dbReference>
<feature type="binding site" evidence="12">
    <location>
        <begin position="113"/>
        <end position="119"/>
    </location>
    <ligand>
        <name>ATP</name>
        <dbReference type="ChEBI" id="CHEBI:30616"/>
    </ligand>
</feature>
<evidence type="ECO:0000256" key="7">
    <source>
        <dbReference type="ARBA" id="ARBA00022840"/>
    </source>
</evidence>
<protein>
    <recommendedName>
        <fullName evidence="12">UDP-N-acetylmuramoyl-L-alanyl-D-glutamate--2,6-diaminopimelate ligase</fullName>
        <ecNumber evidence="12">6.3.2.13</ecNumber>
    </recommendedName>
    <alternativeName>
        <fullName evidence="12">Meso-A2pm-adding enzyme</fullName>
    </alternativeName>
    <alternativeName>
        <fullName evidence="12">Meso-diaminopimelate-adding enzyme</fullName>
    </alternativeName>
    <alternativeName>
        <fullName evidence="12">UDP-MurNAc-L-Ala-D-Glu:meso-diaminopimelate ligase</fullName>
    </alternativeName>
    <alternativeName>
        <fullName evidence="12">UDP-MurNAc-tripeptide synthetase</fullName>
    </alternativeName>
    <alternativeName>
        <fullName evidence="12">UDP-N-acetylmuramyl-tripeptide synthetase</fullName>
    </alternativeName>
</protein>
<dbReference type="GO" id="GO:0008765">
    <property type="term" value="F:UDP-N-acetylmuramoylalanyl-D-glutamate-2,6-diaminopimelate ligase activity"/>
    <property type="evidence" value="ECO:0007669"/>
    <property type="project" value="UniProtKB-EC"/>
</dbReference>
<keyword evidence="11 12" id="KW-0961">Cell wall biogenesis/degradation</keyword>
<feature type="domain" description="Mur ligase C-terminal" evidence="15">
    <location>
        <begin position="333"/>
        <end position="460"/>
    </location>
</feature>
<evidence type="ECO:0000256" key="2">
    <source>
        <dbReference type="ARBA" id="ARBA00005898"/>
    </source>
</evidence>
<dbReference type="Proteomes" id="UP001595817">
    <property type="component" value="Unassembled WGS sequence"/>
</dbReference>
<evidence type="ECO:0000259" key="15">
    <source>
        <dbReference type="Pfam" id="PF02875"/>
    </source>
</evidence>
<keyword evidence="4 12" id="KW-0436">Ligase</keyword>